<reference evidence="2 3" key="1">
    <citation type="submission" date="2018-11" db="EMBL/GenBank/DDBJ databases">
        <title>Sequencing the genomes of 1000 actinobacteria strains.</title>
        <authorList>
            <person name="Klenk H.-P."/>
        </authorList>
    </citation>
    <scope>NUCLEOTIDE SEQUENCE [LARGE SCALE GENOMIC DNA]</scope>
    <source>
        <strain evidence="2 3">DSM 44781</strain>
    </source>
</reference>
<protein>
    <recommendedName>
        <fullName evidence="4">Integral membrane protein</fullName>
    </recommendedName>
</protein>
<proteinExistence type="predicted"/>
<comment type="caution">
    <text evidence="2">The sequence shown here is derived from an EMBL/GenBank/DDBJ whole genome shotgun (WGS) entry which is preliminary data.</text>
</comment>
<dbReference type="AlphaFoldDB" id="A0A3N4RZZ0"/>
<keyword evidence="1" id="KW-1133">Transmembrane helix</keyword>
<accession>A0A3N4RZZ0</accession>
<evidence type="ECO:0008006" key="4">
    <source>
        <dbReference type="Google" id="ProtNLM"/>
    </source>
</evidence>
<dbReference type="RefSeq" id="WP_123818129.1">
    <property type="nucleotide sequence ID" value="NZ_RKQG01000001.1"/>
</dbReference>
<keyword evidence="3" id="KW-1185">Reference proteome</keyword>
<dbReference type="EMBL" id="RKQG01000001">
    <property type="protein sequence ID" value="RPE34097.1"/>
    <property type="molecule type" value="Genomic_DNA"/>
</dbReference>
<feature type="transmembrane region" description="Helical" evidence="1">
    <location>
        <begin position="113"/>
        <end position="134"/>
    </location>
</feature>
<keyword evidence="1" id="KW-0812">Transmembrane</keyword>
<evidence type="ECO:0000313" key="3">
    <source>
        <dbReference type="Proteomes" id="UP000266906"/>
    </source>
</evidence>
<name>A0A3N4RZZ0_9ACTN</name>
<keyword evidence="1" id="KW-0472">Membrane</keyword>
<gene>
    <name evidence="2" type="ORF">EDD38_2407</name>
</gene>
<organism evidence="2 3">
    <name type="scientific">Kitasatospora cineracea</name>
    <dbReference type="NCBI Taxonomy" id="88074"/>
    <lineage>
        <taxon>Bacteria</taxon>
        <taxon>Bacillati</taxon>
        <taxon>Actinomycetota</taxon>
        <taxon>Actinomycetes</taxon>
        <taxon>Kitasatosporales</taxon>
        <taxon>Streptomycetaceae</taxon>
        <taxon>Kitasatospora</taxon>
    </lineage>
</organism>
<feature type="transmembrane region" description="Helical" evidence="1">
    <location>
        <begin position="37"/>
        <end position="58"/>
    </location>
</feature>
<evidence type="ECO:0000256" key="1">
    <source>
        <dbReference type="SAM" id="Phobius"/>
    </source>
</evidence>
<evidence type="ECO:0000313" key="2">
    <source>
        <dbReference type="EMBL" id="RPE34097.1"/>
    </source>
</evidence>
<feature type="transmembrane region" description="Helical" evidence="1">
    <location>
        <begin position="70"/>
        <end position="93"/>
    </location>
</feature>
<sequence length="173" mass="18488">MTTTSTAGPTSTADGAPAPRPIRYFGTTWVHRGTGYWLRRVAVSLGALVATAAGALALRLGVSGVRLSEAAPLSLLLMLAIGVCSALAGLRNWKILTEGRDSLTGWMAEEKPLAGVWLIGFAGALAVYFARSLVEAPGEGLRRAVHDQETATWHRRRAARAEREARKAARRRA</sequence>
<dbReference type="Proteomes" id="UP000266906">
    <property type="component" value="Unassembled WGS sequence"/>
</dbReference>